<evidence type="ECO:0000313" key="7">
    <source>
        <dbReference type="Proteomes" id="UP000324974"/>
    </source>
</evidence>
<name>A0A5C1AAQ3_9BACT</name>
<dbReference type="Pfam" id="PF07043">
    <property type="entry name" value="DUF1328"/>
    <property type="match status" value="1"/>
</dbReference>
<reference evidence="7" key="1">
    <citation type="submission" date="2019-08" db="EMBL/GenBank/DDBJ databases">
        <title>Limnoglobus roseus gen. nov., sp. nov., a novel freshwater planctomycete with a giant genome from the family Gemmataceae.</title>
        <authorList>
            <person name="Kulichevskaya I.S."/>
            <person name="Naumoff D.G."/>
            <person name="Miroshnikov K."/>
            <person name="Ivanova A."/>
            <person name="Philippov D.A."/>
            <person name="Hakobyan A."/>
            <person name="Rijpstra I.C."/>
            <person name="Sinninghe Damste J.S."/>
            <person name="Liesack W."/>
            <person name="Dedysh S.N."/>
        </authorList>
    </citation>
    <scope>NUCLEOTIDE SEQUENCE [LARGE SCALE GENOMIC DNA]</scope>
    <source>
        <strain evidence="7">PX52</strain>
    </source>
</reference>
<dbReference type="NCBIfam" id="NF010229">
    <property type="entry name" value="PRK13682.1-4"/>
    <property type="match status" value="1"/>
</dbReference>
<keyword evidence="4 5" id="KW-0472">Membrane</keyword>
<feature type="transmembrane region" description="Helical" evidence="5">
    <location>
        <begin position="29"/>
        <end position="49"/>
    </location>
</feature>
<evidence type="ECO:0000256" key="5">
    <source>
        <dbReference type="SAM" id="Phobius"/>
    </source>
</evidence>
<keyword evidence="3 5" id="KW-1133">Transmembrane helix</keyword>
<evidence type="ECO:0000256" key="3">
    <source>
        <dbReference type="ARBA" id="ARBA00022989"/>
    </source>
</evidence>
<keyword evidence="7" id="KW-1185">Reference proteome</keyword>
<evidence type="ECO:0000256" key="1">
    <source>
        <dbReference type="ARBA" id="ARBA00022475"/>
    </source>
</evidence>
<organism evidence="6 7">
    <name type="scientific">Limnoglobus roseus</name>
    <dbReference type="NCBI Taxonomy" id="2598579"/>
    <lineage>
        <taxon>Bacteria</taxon>
        <taxon>Pseudomonadati</taxon>
        <taxon>Planctomycetota</taxon>
        <taxon>Planctomycetia</taxon>
        <taxon>Gemmatales</taxon>
        <taxon>Gemmataceae</taxon>
        <taxon>Limnoglobus</taxon>
    </lineage>
</organism>
<evidence type="ECO:0000313" key="6">
    <source>
        <dbReference type="EMBL" id="QEL16469.1"/>
    </source>
</evidence>
<dbReference type="Proteomes" id="UP000324974">
    <property type="component" value="Chromosome"/>
</dbReference>
<dbReference type="RefSeq" id="WP_149111195.1">
    <property type="nucleotide sequence ID" value="NZ_CP042425.1"/>
</dbReference>
<dbReference type="GO" id="GO:0005886">
    <property type="term" value="C:plasma membrane"/>
    <property type="evidence" value="ECO:0007669"/>
    <property type="project" value="InterPro"/>
</dbReference>
<evidence type="ECO:0000256" key="2">
    <source>
        <dbReference type="ARBA" id="ARBA00022692"/>
    </source>
</evidence>
<dbReference type="NCBIfam" id="NF010228">
    <property type="entry name" value="PRK13682.1-3"/>
    <property type="match status" value="1"/>
</dbReference>
<gene>
    <name evidence="6" type="ORF">PX52LOC_03424</name>
</gene>
<dbReference type="OrthoDB" id="2665934at2"/>
<evidence type="ECO:0000256" key="4">
    <source>
        <dbReference type="ARBA" id="ARBA00023136"/>
    </source>
</evidence>
<accession>A0A5C1AAQ3</accession>
<dbReference type="PIRSF" id="PIRSF036466">
    <property type="entry name" value="UCP036466"/>
    <property type="match status" value="1"/>
</dbReference>
<keyword evidence="2 5" id="KW-0812">Transmembrane</keyword>
<keyword evidence="1" id="KW-1003">Cell membrane</keyword>
<dbReference type="HAMAP" id="MF_01361">
    <property type="entry name" value="UPF0391"/>
    <property type="match status" value="1"/>
</dbReference>
<protein>
    <recommendedName>
        <fullName evidence="8">DUF1328 domain-containing protein</fullName>
    </recommendedName>
</protein>
<dbReference type="AlphaFoldDB" id="A0A5C1AAQ3"/>
<dbReference type="InterPro" id="IPR009760">
    <property type="entry name" value="DUF1328"/>
</dbReference>
<evidence type="ECO:0008006" key="8">
    <source>
        <dbReference type="Google" id="ProtNLM"/>
    </source>
</evidence>
<dbReference type="KEGG" id="lrs:PX52LOC_03424"/>
<proteinExistence type="inferred from homology"/>
<sequence>MLHYSLVFLVIALLAGIFGFTDVAGTSMYAAQILFFVFLVFFVVSLLVGRRTPTEAI</sequence>
<dbReference type="EMBL" id="CP042425">
    <property type="protein sequence ID" value="QEL16469.1"/>
    <property type="molecule type" value="Genomic_DNA"/>
</dbReference>